<gene>
    <name evidence="3" type="primary">ofd1</name>
    <name evidence="3" type="ORF">SPIL2461_LOCUS18822</name>
</gene>
<dbReference type="Proteomes" id="UP000649617">
    <property type="component" value="Unassembled WGS sequence"/>
</dbReference>
<dbReference type="GO" id="GO:0031418">
    <property type="term" value="F:L-ascorbic acid binding"/>
    <property type="evidence" value="ECO:0007669"/>
    <property type="project" value="InterPro"/>
</dbReference>
<evidence type="ECO:0000313" key="3">
    <source>
        <dbReference type="EMBL" id="CAE7677889.1"/>
    </source>
</evidence>
<accession>A0A812WLJ0</accession>
<dbReference type="OrthoDB" id="430522at2759"/>
<dbReference type="Gene3D" id="2.60.120.620">
    <property type="entry name" value="q2cbj1_9rhob like domain"/>
    <property type="match status" value="2"/>
</dbReference>
<dbReference type="GO" id="GO:0016706">
    <property type="term" value="F:2-oxoglutarate-dependent dioxygenase activity"/>
    <property type="evidence" value="ECO:0007669"/>
    <property type="project" value="InterPro"/>
</dbReference>
<dbReference type="PANTHER" id="PTHR12117">
    <property type="entry name" value="HISTONE ACETYLTRANSFERASE COMPLEX"/>
    <property type="match status" value="1"/>
</dbReference>
<sequence>VSVSETGVEKTEASLANPCIRLAECLPLQLCIEQLRLEDLKKQWRQQRCIRLSPFDLTELRGLRDELVADLRGLQPIETSHTQALVLPLEDGRSEGASAVDRLEVTFRAEQFKSLVQKITGCKPLTRQRCALVAVPPGGHVLPQCFAGEHDCGEVAFALFLTEDWWSEKDGGQFEVYPEEGKPGKVYCPEPGLLLYAAGAGAGITRVLTEDAPQLAVHGIFGSKERQEEAEIVKAQEAPFRICSAEARGKGHRALDNWVSEKFLGADAEGDLRAQFEEASHMKLQGFLNQPFAQRIAAAIDTASAAATLKGWQESGPIQVQRFLAWNQQHDDGAQTCPVGKALEDVANCMASSGFLRYLEAITGVTQASAATLRVRRFRPGLDFQRPANSAQCQLDVILCFEAATPSLRRPKRRFRAQLQALGGADGYVEGTEAYKRTAEAAGILAGPAGIPAPLPALLRLPLRNNVLRLVLRDPRTSHYVEPLQFAAPTSRWDICLTLPVEELPDSGEEEEEANGSKLGGKRAKEQPSEARTAPKRRRKKKN</sequence>
<proteinExistence type="predicted"/>
<feature type="domain" description="Oxoglutarate/iron-dependent oxygenase C-terminal degradation" evidence="2">
    <location>
        <begin position="254"/>
        <end position="502"/>
    </location>
</feature>
<feature type="non-terminal residue" evidence="3">
    <location>
        <position position="1"/>
    </location>
</feature>
<dbReference type="Pfam" id="PF10637">
    <property type="entry name" value="Ofd1_CTDD"/>
    <property type="match status" value="1"/>
</dbReference>
<organism evidence="3 4">
    <name type="scientific">Symbiodinium pilosum</name>
    <name type="common">Dinoflagellate</name>
    <dbReference type="NCBI Taxonomy" id="2952"/>
    <lineage>
        <taxon>Eukaryota</taxon>
        <taxon>Sar</taxon>
        <taxon>Alveolata</taxon>
        <taxon>Dinophyceae</taxon>
        <taxon>Suessiales</taxon>
        <taxon>Symbiodiniaceae</taxon>
        <taxon>Symbiodinium</taxon>
    </lineage>
</organism>
<keyword evidence="4" id="KW-1185">Reference proteome</keyword>
<evidence type="ECO:0000259" key="2">
    <source>
        <dbReference type="Pfam" id="PF10637"/>
    </source>
</evidence>
<protein>
    <submittedName>
        <fullName evidence="3">Ofd1 protein</fullName>
    </submittedName>
</protein>
<feature type="non-terminal residue" evidence="3">
    <location>
        <position position="543"/>
    </location>
</feature>
<evidence type="ECO:0000256" key="1">
    <source>
        <dbReference type="SAM" id="MobiDB-lite"/>
    </source>
</evidence>
<reference evidence="3" key="1">
    <citation type="submission" date="2021-02" db="EMBL/GenBank/DDBJ databases">
        <authorList>
            <person name="Dougan E. K."/>
            <person name="Rhodes N."/>
            <person name="Thang M."/>
            <person name="Chan C."/>
        </authorList>
    </citation>
    <scope>NUCLEOTIDE SEQUENCE</scope>
</reference>
<dbReference type="AlphaFoldDB" id="A0A812WLJ0"/>
<dbReference type="PANTHER" id="PTHR12117:SF0">
    <property type="entry name" value="PROLYL 3-HYDROXYLASE OGFOD1"/>
    <property type="match status" value="1"/>
</dbReference>
<evidence type="ECO:0000313" key="4">
    <source>
        <dbReference type="Proteomes" id="UP000649617"/>
    </source>
</evidence>
<dbReference type="EMBL" id="CAJNIZ010044093">
    <property type="protein sequence ID" value="CAE7677889.1"/>
    <property type="molecule type" value="Genomic_DNA"/>
</dbReference>
<feature type="compositionally biased region" description="Basic residues" evidence="1">
    <location>
        <begin position="534"/>
        <end position="543"/>
    </location>
</feature>
<feature type="region of interest" description="Disordered" evidence="1">
    <location>
        <begin position="504"/>
        <end position="543"/>
    </location>
</feature>
<name>A0A812WLJ0_SYMPI</name>
<comment type="caution">
    <text evidence="3">The sequence shown here is derived from an EMBL/GenBank/DDBJ whole genome shotgun (WGS) entry which is preliminary data.</text>
</comment>
<dbReference type="InterPro" id="IPR019601">
    <property type="entry name" value="Oxoglutarate/Fe-dep_Oase_C"/>
</dbReference>
<dbReference type="InterPro" id="IPR051842">
    <property type="entry name" value="uS12_prolyl_hydroxylase"/>
</dbReference>
<dbReference type="GO" id="GO:0005506">
    <property type="term" value="F:iron ion binding"/>
    <property type="evidence" value="ECO:0007669"/>
    <property type="project" value="InterPro"/>
</dbReference>
<feature type="compositionally biased region" description="Acidic residues" evidence="1">
    <location>
        <begin position="504"/>
        <end position="514"/>
    </location>
</feature>